<sequence>MSRYQNYRSIGVLSCIEKILEKHINNELTQYIEDNAILHENQHGFRIGKSTTTLLNKFTEDINIALNENKYCVTSSLDLKKAYDTINHEKMIEVLDKILESETKTLFENFFHERYQLVKIGKEYSNKIKVTCGLIQGAIISPILFNLYVKDIHDIGLKTNILQYADDTLLYCISEDLYEANSKIQNDLDRIIIWLSQKDIFINKEKTISIVFENPMTTRFRPRNETVLKIHENKCIDDKRNNMLCNCNIIKQETSIKYLGVHLDKNMKWKTQTQYIRNKLNSVMYQMKHIEKVLPLTTKCMIYKTLCESILRYAIESYGYTSEENLKPIKSMHKRILKATLYPFTTKEKREEKMKFYRILNFQNLHKFVMISKHYYEDIHRIIYENPYNTRNTQYITPNTRNNYGKTTIKYQVPNLINTLPNELRNIDNKNKMKLEIQKHLLETNNEI</sequence>
<dbReference type="STRING" id="121845.A0A3Q0IYN4"/>
<proteinExistence type="predicted"/>
<gene>
    <name evidence="3" type="primary">LOC113468541</name>
</gene>
<dbReference type="GeneID" id="113468541"/>
<dbReference type="PROSITE" id="PS50878">
    <property type="entry name" value="RT_POL"/>
    <property type="match status" value="1"/>
</dbReference>
<feature type="domain" description="Reverse transcriptase" evidence="1">
    <location>
        <begin position="1"/>
        <end position="263"/>
    </location>
</feature>
<keyword evidence="2" id="KW-1185">Reference proteome</keyword>
<accession>A0A3Q0IYN4</accession>
<dbReference type="PaxDb" id="121845-A0A3Q0IYN4"/>
<dbReference type="SUPFAM" id="SSF56672">
    <property type="entry name" value="DNA/RNA polymerases"/>
    <property type="match status" value="1"/>
</dbReference>
<dbReference type="RefSeq" id="XP_026681314.1">
    <property type="nucleotide sequence ID" value="XM_026825513.1"/>
</dbReference>
<dbReference type="Proteomes" id="UP000079169">
    <property type="component" value="Unplaced"/>
</dbReference>
<dbReference type="Pfam" id="PF00078">
    <property type="entry name" value="RVT_1"/>
    <property type="match status" value="1"/>
</dbReference>
<name>A0A3Q0IYN4_DIACI</name>
<protein>
    <submittedName>
        <fullName evidence="3">Uncharacterized protein LOC113468541</fullName>
    </submittedName>
</protein>
<dbReference type="CDD" id="cd01650">
    <property type="entry name" value="RT_nLTR_like"/>
    <property type="match status" value="1"/>
</dbReference>
<dbReference type="AlphaFoldDB" id="A0A3Q0IYN4"/>
<evidence type="ECO:0000313" key="2">
    <source>
        <dbReference type="Proteomes" id="UP000079169"/>
    </source>
</evidence>
<dbReference type="GO" id="GO:0071897">
    <property type="term" value="P:DNA biosynthetic process"/>
    <property type="evidence" value="ECO:0007669"/>
    <property type="project" value="UniProtKB-ARBA"/>
</dbReference>
<dbReference type="KEGG" id="dci:113468541"/>
<dbReference type="InterPro" id="IPR043502">
    <property type="entry name" value="DNA/RNA_pol_sf"/>
</dbReference>
<reference evidence="3" key="1">
    <citation type="submission" date="2025-08" db="UniProtKB">
        <authorList>
            <consortium name="RefSeq"/>
        </authorList>
    </citation>
    <scope>IDENTIFICATION</scope>
</reference>
<organism evidence="2 3">
    <name type="scientific">Diaphorina citri</name>
    <name type="common">Asian citrus psyllid</name>
    <dbReference type="NCBI Taxonomy" id="121845"/>
    <lineage>
        <taxon>Eukaryota</taxon>
        <taxon>Metazoa</taxon>
        <taxon>Ecdysozoa</taxon>
        <taxon>Arthropoda</taxon>
        <taxon>Hexapoda</taxon>
        <taxon>Insecta</taxon>
        <taxon>Pterygota</taxon>
        <taxon>Neoptera</taxon>
        <taxon>Paraneoptera</taxon>
        <taxon>Hemiptera</taxon>
        <taxon>Sternorrhyncha</taxon>
        <taxon>Psylloidea</taxon>
        <taxon>Psyllidae</taxon>
        <taxon>Diaphorininae</taxon>
        <taxon>Diaphorina</taxon>
    </lineage>
</organism>
<evidence type="ECO:0000259" key="1">
    <source>
        <dbReference type="PROSITE" id="PS50878"/>
    </source>
</evidence>
<dbReference type="PANTHER" id="PTHR33332">
    <property type="entry name" value="REVERSE TRANSCRIPTASE DOMAIN-CONTAINING PROTEIN"/>
    <property type="match status" value="1"/>
</dbReference>
<evidence type="ECO:0000313" key="3">
    <source>
        <dbReference type="RefSeq" id="XP_026681314.1"/>
    </source>
</evidence>
<dbReference type="InterPro" id="IPR000477">
    <property type="entry name" value="RT_dom"/>
</dbReference>